<evidence type="ECO:0000313" key="8">
    <source>
        <dbReference type="Proteomes" id="UP000270296"/>
    </source>
</evidence>
<dbReference type="PROSITE" id="PS00627">
    <property type="entry name" value="GHMP_KINASES_ATP"/>
    <property type="match status" value="1"/>
</dbReference>
<dbReference type="SUPFAM" id="SSF54211">
    <property type="entry name" value="Ribosomal protein S5 domain 2-like"/>
    <property type="match status" value="1"/>
</dbReference>
<dbReference type="GO" id="GO:0006012">
    <property type="term" value="P:galactose metabolic process"/>
    <property type="evidence" value="ECO:0007669"/>
    <property type="project" value="TreeGrafter"/>
</dbReference>
<dbReference type="Proteomes" id="UP000270296">
    <property type="component" value="Unassembled WGS sequence"/>
</dbReference>
<dbReference type="OrthoDB" id="187738at2759"/>
<name>A0A183J614_9BILA</name>
<dbReference type="WBParaSite" id="SBAD_0001169601-mRNA-1">
    <property type="protein sequence ID" value="SBAD_0001169601-mRNA-1"/>
    <property type="gene ID" value="SBAD_0001169601"/>
</dbReference>
<proteinExistence type="inferred from homology"/>
<dbReference type="PANTHER" id="PTHR10457">
    <property type="entry name" value="MEVALONATE KINASE/GALACTOKINASE"/>
    <property type="match status" value="1"/>
</dbReference>
<keyword evidence="4" id="KW-0418">Kinase</keyword>
<dbReference type="GO" id="GO:0005524">
    <property type="term" value="F:ATP binding"/>
    <property type="evidence" value="ECO:0007669"/>
    <property type="project" value="UniProtKB-KW"/>
</dbReference>
<organism evidence="9">
    <name type="scientific">Soboliphyme baturini</name>
    <dbReference type="NCBI Taxonomy" id="241478"/>
    <lineage>
        <taxon>Eukaryota</taxon>
        <taxon>Metazoa</taxon>
        <taxon>Ecdysozoa</taxon>
        <taxon>Nematoda</taxon>
        <taxon>Enoplea</taxon>
        <taxon>Dorylaimia</taxon>
        <taxon>Dioctophymatida</taxon>
        <taxon>Dioctophymatoidea</taxon>
        <taxon>Soboliphymatidae</taxon>
        <taxon>Soboliphyme</taxon>
    </lineage>
</organism>
<evidence type="ECO:0000256" key="5">
    <source>
        <dbReference type="ARBA" id="ARBA00022840"/>
    </source>
</evidence>
<dbReference type="Gene3D" id="3.30.230.10">
    <property type="match status" value="2"/>
</dbReference>
<evidence type="ECO:0000313" key="9">
    <source>
        <dbReference type="WBParaSite" id="SBAD_0001169601-mRNA-1"/>
    </source>
</evidence>
<dbReference type="InterPro" id="IPR020568">
    <property type="entry name" value="Ribosomal_Su5_D2-typ_SF"/>
</dbReference>
<dbReference type="InterPro" id="IPR006203">
    <property type="entry name" value="GHMP_knse_ATP-bd_CS"/>
</dbReference>
<dbReference type="GO" id="GO:0004335">
    <property type="term" value="F:galactokinase activity"/>
    <property type="evidence" value="ECO:0007669"/>
    <property type="project" value="TreeGrafter"/>
</dbReference>
<dbReference type="PANTHER" id="PTHR10457:SF7">
    <property type="entry name" value="GALACTOKINASE-RELATED"/>
    <property type="match status" value="1"/>
</dbReference>
<gene>
    <name evidence="7" type="ORF">SBAD_LOCUS11311</name>
</gene>
<comment type="similarity">
    <text evidence="1">Belongs to the GHMP kinase family. GalK subfamily.</text>
</comment>
<evidence type="ECO:0000256" key="2">
    <source>
        <dbReference type="ARBA" id="ARBA00022679"/>
    </source>
</evidence>
<dbReference type="AlphaFoldDB" id="A0A183J614"/>
<protein>
    <submittedName>
        <fullName evidence="9">GHMP_kinases_N domain-containing protein</fullName>
    </submittedName>
</protein>
<evidence type="ECO:0000256" key="3">
    <source>
        <dbReference type="ARBA" id="ARBA00022741"/>
    </source>
</evidence>
<dbReference type="InterPro" id="IPR014721">
    <property type="entry name" value="Ribsml_uS5_D2-typ_fold_subgr"/>
</dbReference>
<evidence type="ECO:0000256" key="1">
    <source>
        <dbReference type="ARBA" id="ARBA00006566"/>
    </source>
</evidence>
<dbReference type="GO" id="GO:0005829">
    <property type="term" value="C:cytosol"/>
    <property type="evidence" value="ECO:0007669"/>
    <property type="project" value="TreeGrafter"/>
</dbReference>
<dbReference type="InterPro" id="IPR006204">
    <property type="entry name" value="GHMP_kinase_N_dom"/>
</dbReference>
<evidence type="ECO:0000259" key="6">
    <source>
        <dbReference type="Pfam" id="PF00288"/>
    </source>
</evidence>
<keyword evidence="8" id="KW-1185">Reference proteome</keyword>
<accession>A0A183J614</accession>
<evidence type="ECO:0000256" key="4">
    <source>
        <dbReference type="ARBA" id="ARBA00022777"/>
    </source>
</evidence>
<sequence>MSVNTKRPISSLLQDVCYHFSGEYYRPPEVVVEAPGRVNLIGKRFCVPLETDYQIASYHPEWYDYFLCGFRGVVEYLKEHKLSKSLMKFPMQFGINVMIGSDIPPSAGLSSSSALVCCAALCALYAFRDNEGDVFESIDRVFVARQTAHLGSLVVKASNHQGVNRLA</sequence>
<feature type="domain" description="GHMP kinase N-terminal" evidence="6">
    <location>
        <begin position="74"/>
        <end position="128"/>
    </location>
</feature>
<keyword evidence="3" id="KW-0547">Nucleotide-binding</keyword>
<reference evidence="7 8" key="2">
    <citation type="submission" date="2018-11" db="EMBL/GenBank/DDBJ databases">
        <authorList>
            <consortium name="Pathogen Informatics"/>
        </authorList>
    </citation>
    <scope>NUCLEOTIDE SEQUENCE [LARGE SCALE GENOMIC DNA]</scope>
</reference>
<reference evidence="9" key="1">
    <citation type="submission" date="2016-06" db="UniProtKB">
        <authorList>
            <consortium name="WormBaseParasite"/>
        </authorList>
    </citation>
    <scope>IDENTIFICATION</scope>
</reference>
<dbReference type="Pfam" id="PF00288">
    <property type="entry name" value="GHMP_kinases_N"/>
    <property type="match status" value="1"/>
</dbReference>
<keyword evidence="5" id="KW-0067">ATP-binding</keyword>
<dbReference type="EMBL" id="UZAM01015443">
    <property type="protein sequence ID" value="VDP39047.1"/>
    <property type="molecule type" value="Genomic_DNA"/>
</dbReference>
<keyword evidence="2" id="KW-0808">Transferase</keyword>
<evidence type="ECO:0000313" key="7">
    <source>
        <dbReference type="EMBL" id="VDP39047.1"/>
    </source>
</evidence>
<dbReference type="PRINTS" id="PR00959">
    <property type="entry name" value="MEVGALKINASE"/>
</dbReference>